<reference evidence="3" key="1">
    <citation type="journal article" date="2022" name="Int. J. Mol. Sci.">
        <title>Draft Genome of Tanacetum Coccineum: Genomic Comparison of Closely Related Tanacetum-Family Plants.</title>
        <authorList>
            <person name="Yamashiro T."/>
            <person name="Shiraishi A."/>
            <person name="Nakayama K."/>
            <person name="Satake H."/>
        </authorList>
    </citation>
    <scope>NUCLEOTIDE SEQUENCE</scope>
</reference>
<dbReference type="InterPro" id="IPR000477">
    <property type="entry name" value="RT_dom"/>
</dbReference>
<name>A0ABQ5CDT0_9ASTR</name>
<evidence type="ECO:0000259" key="2">
    <source>
        <dbReference type="Pfam" id="PF00078"/>
    </source>
</evidence>
<proteinExistence type="predicted"/>
<sequence>MESLGFLKAQSQCLGESWMVNPSRECVIEVEEGASLAEGDGISVSRMVASFVLKDPNLDVNNIDARLEACSSYLGKPICMIRIQLQKCKESWPNSFARCLIEINSEAEFTESITIGIPELEGPDFIKETIRVEYEWKPPRCHTCNIFRHLGDSCPKKVNAAGNTIPRGVPVAKGFQVGKQFNYQPKAPKPNSDKGSTREATSSKVGSSSYSNESASHKVTLIDKQNNKDVLDTGAMKISNISSLNPFYSLGASTPASTVQWMFVLLPVPGAFVKHYNQFLRAEGVSNHLDAHNLFIRVLDYSKADCMVRDVTDDEIKSVMFSMGDDRAPGPDGIFFSNGKLLKELNHTIISLIPKVTTPARINDYMPISCCNVLYKCISKIIANRVKEGLGDIVSINSAFVPGHRIFDNILLTQELMRNYHRRRGPPRCAFKVDIQKAYDTVDWNFLETILVGFGFHPKMVQWIIVYVSGASYSISVNGPEIKDEFQYHHLCEQERIINLCFTDDLFLFARGHPSSVSVIMDALEEFKYLGVPLISSRLLFHDCKILVEKLESRVNDWRNKFLSLASLRLPLIWSREMKKGKAKVAWDSMCMPKHEGTFGYSEKLGFLILALNGLLILDIFIIRESLMITNCSLSVFSSQVWSKVRVLCGMDAISPHLSNVVAFIVPLSKGEGCTLFSLSKVFPSGFSLERFFKEAPLLGSLIAPIRVTAGSGMLR</sequence>
<dbReference type="CDD" id="cd01650">
    <property type="entry name" value="RT_nLTR_like"/>
    <property type="match status" value="1"/>
</dbReference>
<feature type="region of interest" description="Disordered" evidence="1">
    <location>
        <begin position="182"/>
        <end position="218"/>
    </location>
</feature>
<feature type="compositionally biased region" description="Polar residues" evidence="1">
    <location>
        <begin position="198"/>
        <end position="214"/>
    </location>
</feature>
<evidence type="ECO:0000256" key="1">
    <source>
        <dbReference type="SAM" id="MobiDB-lite"/>
    </source>
</evidence>
<dbReference type="EMBL" id="BQNB010014126">
    <property type="protein sequence ID" value="GJT24327.1"/>
    <property type="molecule type" value="Genomic_DNA"/>
</dbReference>
<feature type="domain" description="Reverse transcriptase" evidence="2">
    <location>
        <begin position="354"/>
        <end position="512"/>
    </location>
</feature>
<keyword evidence="4" id="KW-1185">Reference proteome</keyword>
<reference evidence="3" key="2">
    <citation type="submission" date="2022-01" db="EMBL/GenBank/DDBJ databases">
        <authorList>
            <person name="Yamashiro T."/>
            <person name="Shiraishi A."/>
            <person name="Satake H."/>
            <person name="Nakayama K."/>
        </authorList>
    </citation>
    <scope>NUCLEOTIDE SEQUENCE</scope>
</reference>
<accession>A0ABQ5CDT0</accession>
<comment type="caution">
    <text evidence="3">The sequence shown here is derived from an EMBL/GenBank/DDBJ whole genome shotgun (WGS) entry which is preliminary data.</text>
</comment>
<dbReference type="Pfam" id="PF00078">
    <property type="entry name" value="RVT_1"/>
    <property type="match status" value="1"/>
</dbReference>
<dbReference type="PANTHER" id="PTHR33116:SF76">
    <property type="entry name" value="DUF4283 DOMAIN-CONTAINING PROTEIN"/>
    <property type="match status" value="1"/>
</dbReference>
<evidence type="ECO:0000313" key="4">
    <source>
        <dbReference type="Proteomes" id="UP001151760"/>
    </source>
</evidence>
<dbReference type="PANTHER" id="PTHR33116">
    <property type="entry name" value="REVERSE TRANSCRIPTASE ZINC-BINDING DOMAIN-CONTAINING PROTEIN-RELATED-RELATED"/>
    <property type="match status" value="1"/>
</dbReference>
<gene>
    <name evidence="3" type="ORF">Tco_0894264</name>
</gene>
<protein>
    <submittedName>
        <fullName evidence="3">Sodium/hydrogen exchanger 6</fullName>
    </submittedName>
</protein>
<dbReference type="Proteomes" id="UP001151760">
    <property type="component" value="Unassembled WGS sequence"/>
</dbReference>
<evidence type="ECO:0000313" key="3">
    <source>
        <dbReference type="EMBL" id="GJT24327.1"/>
    </source>
</evidence>
<organism evidence="3 4">
    <name type="scientific">Tanacetum coccineum</name>
    <dbReference type="NCBI Taxonomy" id="301880"/>
    <lineage>
        <taxon>Eukaryota</taxon>
        <taxon>Viridiplantae</taxon>
        <taxon>Streptophyta</taxon>
        <taxon>Embryophyta</taxon>
        <taxon>Tracheophyta</taxon>
        <taxon>Spermatophyta</taxon>
        <taxon>Magnoliopsida</taxon>
        <taxon>eudicotyledons</taxon>
        <taxon>Gunneridae</taxon>
        <taxon>Pentapetalae</taxon>
        <taxon>asterids</taxon>
        <taxon>campanulids</taxon>
        <taxon>Asterales</taxon>
        <taxon>Asteraceae</taxon>
        <taxon>Asteroideae</taxon>
        <taxon>Anthemideae</taxon>
        <taxon>Anthemidinae</taxon>
        <taxon>Tanacetum</taxon>
    </lineage>
</organism>